<accession>A0ACB9LM65</accession>
<sequence length="113" mass="12840">MFCFSLVSVSGIHCQSGMDAPASPVGRTQARSLTEEEKRGFKEINWSDDEVCPWYMVRFCPHDLFVNTRSDLGPCPKIHDLTLKESFESSPRHDEYVRSSALKLSSPNSVRSW</sequence>
<dbReference type="EMBL" id="CM042890">
    <property type="protein sequence ID" value="KAI4311764.1"/>
    <property type="molecule type" value="Genomic_DNA"/>
</dbReference>
<name>A0ACB9LM65_9MYRT</name>
<keyword evidence="2" id="KW-1185">Reference proteome</keyword>
<gene>
    <name evidence="1" type="ORF">MLD38_036634</name>
</gene>
<organism evidence="1 2">
    <name type="scientific">Melastoma candidum</name>
    <dbReference type="NCBI Taxonomy" id="119954"/>
    <lineage>
        <taxon>Eukaryota</taxon>
        <taxon>Viridiplantae</taxon>
        <taxon>Streptophyta</taxon>
        <taxon>Embryophyta</taxon>
        <taxon>Tracheophyta</taxon>
        <taxon>Spermatophyta</taxon>
        <taxon>Magnoliopsida</taxon>
        <taxon>eudicotyledons</taxon>
        <taxon>Gunneridae</taxon>
        <taxon>Pentapetalae</taxon>
        <taxon>rosids</taxon>
        <taxon>malvids</taxon>
        <taxon>Myrtales</taxon>
        <taxon>Melastomataceae</taxon>
        <taxon>Melastomatoideae</taxon>
        <taxon>Melastomateae</taxon>
        <taxon>Melastoma</taxon>
    </lineage>
</organism>
<protein>
    <submittedName>
        <fullName evidence="1">Uncharacterized protein</fullName>
    </submittedName>
</protein>
<proteinExistence type="predicted"/>
<reference evidence="2" key="1">
    <citation type="journal article" date="2023" name="Front. Plant Sci.">
        <title>Chromosomal-level genome assembly of Melastoma candidum provides insights into trichome evolution.</title>
        <authorList>
            <person name="Zhong Y."/>
            <person name="Wu W."/>
            <person name="Sun C."/>
            <person name="Zou P."/>
            <person name="Liu Y."/>
            <person name="Dai S."/>
            <person name="Zhou R."/>
        </authorList>
    </citation>
    <scope>NUCLEOTIDE SEQUENCE [LARGE SCALE GENOMIC DNA]</scope>
</reference>
<dbReference type="Proteomes" id="UP001057402">
    <property type="component" value="Chromosome 11"/>
</dbReference>
<evidence type="ECO:0000313" key="1">
    <source>
        <dbReference type="EMBL" id="KAI4311764.1"/>
    </source>
</evidence>
<comment type="caution">
    <text evidence="1">The sequence shown here is derived from an EMBL/GenBank/DDBJ whole genome shotgun (WGS) entry which is preliminary data.</text>
</comment>
<evidence type="ECO:0000313" key="2">
    <source>
        <dbReference type="Proteomes" id="UP001057402"/>
    </source>
</evidence>